<dbReference type="EMBL" id="JBBPBM010000004">
    <property type="protein sequence ID" value="KAK8589948.1"/>
    <property type="molecule type" value="Genomic_DNA"/>
</dbReference>
<keyword evidence="2" id="KW-1185">Reference proteome</keyword>
<dbReference type="Proteomes" id="UP001472677">
    <property type="component" value="Unassembled WGS sequence"/>
</dbReference>
<reference evidence="1 2" key="1">
    <citation type="journal article" date="2024" name="G3 (Bethesda)">
        <title>Genome assembly of Hibiscus sabdariffa L. provides insights into metabolisms of medicinal natural products.</title>
        <authorList>
            <person name="Kim T."/>
        </authorList>
    </citation>
    <scope>NUCLEOTIDE SEQUENCE [LARGE SCALE GENOMIC DNA]</scope>
    <source>
        <strain evidence="1">TK-2024</strain>
        <tissue evidence="1">Old leaves</tissue>
    </source>
</reference>
<accession>A0ABR2G139</accession>
<gene>
    <name evidence="1" type="ORF">V6N12_024337</name>
</gene>
<name>A0ABR2G139_9ROSI</name>
<evidence type="ECO:0000313" key="1">
    <source>
        <dbReference type="EMBL" id="KAK8589948.1"/>
    </source>
</evidence>
<sequence length="285" mass="31042">MSGGKFVRVDDENLAPTSFERGYVLIETSFARIIREEIDIHIGDLSYRLFIKEEDWSGPVVECECGLGDSTRSDSHVSNTNGLDVAIEGAVREVASEPALGQGSNVPDLNGVAESSPGWINHIWEDNMREDLCVVSDQLDEVNNSTSEESDLNIQLGDKVKRYELVKRGRSFSSSVSLSHAQVIASAHERIDTSSTASECNLTENFEANTTVVQVHLGSDDIVQRKRGRGRPGKNSVAPSLKVVQDSSKCCNSQDSLSLRREIDATITLGGMVGVKSIGKEDDII</sequence>
<organism evidence="1 2">
    <name type="scientific">Hibiscus sabdariffa</name>
    <name type="common">roselle</name>
    <dbReference type="NCBI Taxonomy" id="183260"/>
    <lineage>
        <taxon>Eukaryota</taxon>
        <taxon>Viridiplantae</taxon>
        <taxon>Streptophyta</taxon>
        <taxon>Embryophyta</taxon>
        <taxon>Tracheophyta</taxon>
        <taxon>Spermatophyta</taxon>
        <taxon>Magnoliopsida</taxon>
        <taxon>eudicotyledons</taxon>
        <taxon>Gunneridae</taxon>
        <taxon>Pentapetalae</taxon>
        <taxon>rosids</taxon>
        <taxon>malvids</taxon>
        <taxon>Malvales</taxon>
        <taxon>Malvaceae</taxon>
        <taxon>Malvoideae</taxon>
        <taxon>Hibiscus</taxon>
    </lineage>
</organism>
<proteinExistence type="predicted"/>
<comment type="caution">
    <text evidence="1">The sequence shown here is derived from an EMBL/GenBank/DDBJ whole genome shotgun (WGS) entry which is preliminary data.</text>
</comment>
<protein>
    <submittedName>
        <fullName evidence="1">Uncharacterized protein</fullName>
    </submittedName>
</protein>
<evidence type="ECO:0000313" key="2">
    <source>
        <dbReference type="Proteomes" id="UP001472677"/>
    </source>
</evidence>